<evidence type="ECO:0000256" key="4">
    <source>
        <dbReference type="ARBA" id="ARBA00022540"/>
    </source>
</evidence>
<dbReference type="GO" id="GO:0043022">
    <property type="term" value="F:ribosome binding"/>
    <property type="evidence" value="ECO:0007669"/>
    <property type="project" value="TreeGrafter"/>
</dbReference>
<dbReference type="InterPro" id="IPR006196">
    <property type="entry name" value="RNA-binding_domain_S1_IF1"/>
</dbReference>
<evidence type="ECO:0000256" key="5">
    <source>
        <dbReference type="ARBA" id="ARBA00022917"/>
    </source>
</evidence>
<comment type="subunit">
    <text evidence="3">Component of the 30S ribosomal translation pre-initiation complex which assembles on the 30S ribosome in the order IF-2 and IF-3, IF-1 and N-formylmethionyl-tRNA(fMet); mRNA recruitment can occur at any time during PIC assembly.</text>
</comment>
<dbReference type="EMBL" id="KT601210">
    <property type="protein sequence ID" value="AMO00710.1"/>
    <property type="molecule type" value="Genomic_DNA"/>
</dbReference>
<dbReference type="Gene3D" id="2.40.50.140">
    <property type="entry name" value="Nucleic acid-binding proteins"/>
    <property type="match status" value="1"/>
</dbReference>
<name>A0A140H988_SCIVE</name>
<dbReference type="InterPro" id="IPR012340">
    <property type="entry name" value="NA-bd_OB-fold"/>
</dbReference>
<proteinExistence type="inferred from homology"/>
<dbReference type="GO" id="GO:0003723">
    <property type="term" value="F:RNA binding"/>
    <property type="evidence" value="ECO:0007669"/>
    <property type="project" value="InterPro"/>
</dbReference>
<dbReference type="AlphaFoldDB" id="A0A140H988"/>
<dbReference type="PANTHER" id="PTHR33370:SF1">
    <property type="entry name" value="TRANSLATION INITIATION FACTOR IF-1, CHLOROPLASTIC"/>
    <property type="match status" value="1"/>
</dbReference>
<keyword evidence="8" id="KW-0934">Plastid</keyword>
<comment type="function">
    <text evidence="1">One of the essential components for the initiation of protein synthesis. Stabilizes the binding of IF-2 and IF-3 on the 30S subunit to which N-formylmethionyl-tRNA(fMet) subsequently binds. Helps modulate mRNA selection, yielding the 30S pre-initiation complex (PIC). Upon addition of the 50S ribosomal subunit IF-1, IF-2 and IF-3 are released leaving the mature 70S translation initiation complex.</text>
</comment>
<dbReference type="InterPro" id="IPR004368">
    <property type="entry name" value="TIF_IF1"/>
</dbReference>
<evidence type="ECO:0000313" key="8">
    <source>
        <dbReference type="EMBL" id="AMO00710.1"/>
    </source>
</evidence>
<gene>
    <name evidence="8" type="primary">infA</name>
</gene>
<keyword evidence="4 6" id="KW-0396">Initiation factor</keyword>
<dbReference type="Pfam" id="PF01176">
    <property type="entry name" value="eIF-1a"/>
    <property type="match status" value="1"/>
</dbReference>
<dbReference type="SUPFAM" id="SSF50249">
    <property type="entry name" value="Nucleic acid-binding proteins"/>
    <property type="match status" value="1"/>
</dbReference>
<dbReference type="NCBIfam" id="TIGR00008">
    <property type="entry name" value="infA"/>
    <property type="match status" value="1"/>
</dbReference>
<evidence type="ECO:0000259" key="7">
    <source>
        <dbReference type="PROSITE" id="PS50832"/>
    </source>
</evidence>
<feature type="domain" description="S1-like" evidence="7">
    <location>
        <begin position="6"/>
        <end position="69"/>
    </location>
</feature>
<protein>
    <submittedName>
        <fullName evidence="8">Translation initiation factor 1</fullName>
    </submittedName>
</protein>
<evidence type="ECO:0000256" key="2">
    <source>
        <dbReference type="ARBA" id="ARBA00010939"/>
    </source>
</evidence>
<dbReference type="GO" id="GO:0005829">
    <property type="term" value="C:cytosol"/>
    <property type="evidence" value="ECO:0007669"/>
    <property type="project" value="TreeGrafter"/>
</dbReference>
<dbReference type="GO" id="GO:0003743">
    <property type="term" value="F:translation initiation factor activity"/>
    <property type="evidence" value="ECO:0007669"/>
    <property type="project" value="UniProtKB-UniRule"/>
</dbReference>
<dbReference type="PROSITE" id="PS50832">
    <property type="entry name" value="S1_IF1_TYPE"/>
    <property type="match status" value="1"/>
</dbReference>
<accession>A0A140H988</accession>
<geneLocation type="chloroplast" evidence="8"/>
<dbReference type="RefSeq" id="YP_009240138.1">
    <property type="nucleotide sequence ID" value="NC_029734.1"/>
</dbReference>
<organism evidence="8">
    <name type="scientific">Sciadopitys verticillata</name>
    <name type="common">Japanese umbrella-pine</name>
    <name type="synonym">Taxus verticillata</name>
    <dbReference type="NCBI Taxonomy" id="28979"/>
    <lineage>
        <taxon>Eukaryota</taxon>
        <taxon>Viridiplantae</taxon>
        <taxon>Streptophyta</taxon>
        <taxon>Embryophyta</taxon>
        <taxon>Tracheophyta</taxon>
        <taxon>Spermatophyta</taxon>
        <taxon>Pinopsida</taxon>
        <taxon>Pinidae</taxon>
        <taxon>Conifers II</taxon>
        <taxon>Cupressales</taxon>
        <taxon>Sciadopityaceae</taxon>
        <taxon>Sciadopitys</taxon>
    </lineage>
</organism>
<keyword evidence="5 6" id="KW-0648">Protein biosynthesis</keyword>
<evidence type="ECO:0000256" key="1">
    <source>
        <dbReference type="ARBA" id="ARBA00003935"/>
    </source>
</evidence>
<evidence type="ECO:0000256" key="6">
    <source>
        <dbReference type="PROSITE-ProRule" id="PRU00181"/>
    </source>
</evidence>
<comment type="similarity">
    <text evidence="2">Belongs to the IF-1 family.</text>
</comment>
<evidence type="ECO:0000256" key="3">
    <source>
        <dbReference type="ARBA" id="ARBA00011599"/>
    </source>
</evidence>
<dbReference type="PANTHER" id="PTHR33370">
    <property type="entry name" value="TRANSLATION INITIATION FACTOR IF-1, CHLOROPLASTIC"/>
    <property type="match status" value="1"/>
</dbReference>
<reference evidence="8" key="1">
    <citation type="journal article" date="2016" name="Sci. Rep.">
        <title>Evolution of short inverted repeat in cupressophytes, transfer of accD to nucleus in Sciadopitys verticillata and phylogenetic position of Sciadopityaceae.</title>
        <authorList>
            <person name="Li J."/>
            <person name="Gao L."/>
            <person name="Chen S."/>
            <person name="Tao K."/>
            <person name="Su Y."/>
            <person name="Wang T."/>
        </authorList>
    </citation>
    <scope>NUCLEOTIDE SEQUENCE</scope>
</reference>
<keyword evidence="8" id="KW-0150">Chloroplast</keyword>
<dbReference type="GeneID" id="27109703"/>
<sequence length="104" mass="11975">MGSIVMEGLVIQGHPNGVFEVRLDDGSIIKAYVAGRIRINYVQIVVGDRVKIEMHTTDMTKGRIACRIPNRIGIPPWKKKEKKKSLEDEEYDDFFDDLFYDDDN</sequence>